<evidence type="ECO:0000313" key="3">
    <source>
        <dbReference type="Proteomes" id="UP000324222"/>
    </source>
</evidence>
<feature type="compositionally biased region" description="Low complexity" evidence="1">
    <location>
        <begin position="28"/>
        <end position="42"/>
    </location>
</feature>
<name>A0A5B7KCF6_PORTR</name>
<reference evidence="2 3" key="1">
    <citation type="submission" date="2019-05" db="EMBL/GenBank/DDBJ databases">
        <title>Another draft genome of Portunus trituberculatus and its Hox gene families provides insights of decapod evolution.</title>
        <authorList>
            <person name="Jeong J.-H."/>
            <person name="Song I."/>
            <person name="Kim S."/>
            <person name="Choi T."/>
            <person name="Kim D."/>
            <person name="Ryu S."/>
            <person name="Kim W."/>
        </authorList>
    </citation>
    <scope>NUCLEOTIDE SEQUENCE [LARGE SCALE GENOMIC DNA]</scope>
    <source>
        <tissue evidence="2">Muscle</tissue>
    </source>
</reference>
<feature type="region of interest" description="Disordered" evidence="1">
    <location>
        <begin position="1"/>
        <end position="52"/>
    </location>
</feature>
<accession>A0A5B7KCF6</accession>
<dbReference type="EMBL" id="VSRR010142928">
    <property type="protein sequence ID" value="MPD04810.1"/>
    <property type="molecule type" value="Genomic_DNA"/>
</dbReference>
<dbReference type="AlphaFoldDB" id="A0A5B7KCF6"/>
<organism evidence="2 3">
    <name type="scientific">Portunus trituberculatus</name>
    <name type="common">Swimming crab</name>
    <name type="synonym">Neptunus trituberculatus</name>
    <dbReference type="NCBI Taxonomy" id="210409"/>
    <lineage>
        <taxon>Eukaryota</taxon>
        <taxon>Metazoa</taxon>
        <taxon>Ecdysozoa</taxon>
        <taxon>Arthropoda</taxon>
        <taxon>Crustacea</taxon>
        <taxon>Multicrustacea</taxon>
        <taxon>Malacostraca</taxon>
        <taxon>Eumalacostraca</taxon>
        <taxon>Eucarida</taxon>
        <taxon>Decapoda</taxon>
        <taxon>Pleocyemata</taxon>
        <taxon>Brachyura</taxon>
        <taxon>Eubrachyura</taxon>
        <taxon>Portunoidea</taxon>
        <taxon>Portunidae</taxon>
        <taxon>Portuninae</taxon>
        <taxon>Portunus</taxon>
    </lineage>
</organism>
<feature type="compositionally biased region" description="Gly residues" evidence="1">
    <location>
        <begin position="1"/>
        <end position="12"/>
    </location>
</feature>
<gene>
    <name evidence="2" type="ORF">E2C01_100519</name>
</gene>
<comment type="caution">
    <text evidence="2">The sequence shown here is derived from an EMBL/GenBank/DDBJ whole genome shotgun (WGS) entry which is preliminary data.</text>
</comment>
<evidence type="ECO:0000313" key="2">
    <source>
        <dbReference type="EMBL" id="MPD04810.1"/>
    </source>
</evidence>
<keyword evidence="3" id="KW-1185">Reference proteome</keyword>
<dbReference type="Proteomes" id="UP000324222">
    <property type="component" value="Unassembled WGS sequence"/>
</dbReference>
<sequence length="86" mass="8986">MSNFSGDGGCGGWLRVLRSSQTRRDARPTSPLTTSPPGSSSPARLSQPASQCAAGRQVVSLPLRAAPSRLLPRVRSQVTVTSPCIP</sequence>
<protein>
    <submittedName>
        <fullName evidence="2">Uncharacterized protein</fullName>
    </submittedName>
</protein>
<evidence type="ECO:0000256" key="1">
    <source>
        <dbReference type="SAM" id="MobiDB-lite"/>
    </source>
</evidence>
<proteinExistence type="predicted"/>